<accession>A0AAN8PSF7</accession>
<proteinExistence type="predicted"/>
<dbReference type="EMBL" id="JAZGQO010000007">
    <property type="protein sequence ID" value="KAK6183702.1"/>
    <property type="molecule type" value="Genomic_DNA"/>
</dbReference>
<keyword evidence="1" id="KW-0732">Signal</keyword>
<evidence type="ECO:0000313" key="2">
    <source>
        <dbReference type="EMBL" id="KAK6183702.1"/>
    </source>
</evidence>
<sequence>MKVIILLVLFYVQQSDQSPVDVETRGVNRRFDDGCGFCIDATHRNLHYWIEYINNATIPTNETCTSFCAKIPDIEAALVCDLYCPQYEIHNFLNFIKGSYEDPVYFCEQASECFNSPGGAADAFKASVSPKVGRAGVERIFVAFYNVTKPVGPGQFIISIETVDGLPFKISQFTDGTPVGPYGISAEINTVKKADCHPNVKPCETWKPGKYTINYKLCNCLCGSKAPISEVYFQGHATFTISANSTA</sequence>
<dbReference type="Proteomes" id="UP001347796">
    <property type="component" value="Unassembled WGS sequence"/>
</dbReference>
<organism evidence="2 3">
    <name type="scientific">Patella caerulea</name>
    <name type="common">Rayed Mediterranean limpet</name>
    <dbReference type="NCBI Taxonomy" id="87958"/>
    <lineage>
        <taxon>Eukaryota</taxon>
        <taxon>Metazoa</taxon>
        <taxon>Spiralia</taxon>
        <taxon>Lophotrochozoa</taxon>
        <taxon>Mollusca</taxon>
        <taxon>Gastropoda</taxon>
        <taxon>Patellogastropoda</taxon>
        <taxon>Patelloidea</taxon>
        <taxon>Patellidae</taxon>
        <taxon>Patella</taxon>
    </lineage>
</organism>
<feature type="chain" id="PRO_5042942061" evidence="1">
    <location>
        <begin position="18"/>
        <end position="247"/>
    </location>
</feature>
<evidence type="ECO:0000256" key="1">
    <source>
        <dbReference type="SAM" id="SignalP"/>
    </source>
</evidence>
<gene>
    <name evidence="2" type="ORF">SNE40_011129</name>
</gene>
<keyword evidence="3" id="KW-1185">Reference proteome</keyword>
<comment type="caution">
    <text evidence="2">The sequence shown here is derived from an EMBL/GenBank/DDBJ whole genome shotgun (WGS) entry which is preliminary data.</text>
</comment>
<feature type="signal peptide" evidence="1">
    <location>
        <begin position="1"/>
        <end position="17"/>
    </location>
</feature>
<name>A0AAN8PSF7_PATCE</name>
<protein>
    <submittedName>
        <fullName evidence="2">Uncharacterized protein</fullName>
    </submittedName>
</protein>
<dbReference type="AlphaFoldDB" id="A0AAN8PSF7"/>
<evidence type="ECO:0000313" key="3">
    <source>
        <dbReference type="Proteomes" id="UP001347796"/>
    </source>
</evidence>
<reference evidence="2 3" key="1">
    <citation type="submission" date="2024-01" db="EMBL/GenBank/DDBJ databases">
        <title>The genome of the rayed Mediterranean limpet Patella caerulea (Linnaeus, 1758).</title>
        <authorList>
            <person name="Anh-Thu Weber A."/>
            <person name="Halstead-Nussloch G."/>
        </authorList>
    </citation>
    <scope>NUCLEOTIDE SEQUENCE [LARGE SCALE GENOMIC DNA]</scope>
    <source>
        <strain evidence="2">AATW-2023a</strain>
        <tissue evidence="2">Whole specimen</tissue>
    </source>
</reference>